<feature type="compositionally biased region" description="Polar residues" evidence="10">
    <location>
        <begin position="398"/>
        <end position="407"/>
    </location>
</feature>
<feature type="compositionally biased region" description="Basic and acidic residues" evidence="10">
    <location>
        <begin position="975"/>
        <end position="984"/>
    </location>
</feature>
<dbReference type="GO" id="GO:0036503">
    <property type="term" value="P:ERAD pathway"/>
    <property type="evidence" value="ECO:0007669"/>
    <property type="project" value="UniProtKB-ARBA"/>
</dbReference>
<dbReference type="EMBL" id="KV454301">
    <property type="protein sequence ID" value="ODQ70056.1"/>
    <property type="molecule type" value="Genomic_DNA"/>
</dbReference>
<accession>A0A1E3PXC5</accession>
<comment type="similarity">
    <text evidence="3 9">Belongs to the glycosyl hydrolase 47 family.</text>
</comment>
<protein>
    <recommendedName>
        <fullName evidence="9">alpha-1,2-Mannosidase</fullName>
        <ecNumber evidence="9">3.2.1.-</ecNumber>
    </recommendedName>
</protein>
<evidence type="ECO:0000256" key="1">
    <source>
        <dbReference type="ARBA" id="ARBA00001913"/>
    </source>
</evidence>
<feature type="compositionally biased region" description="Polar residues" evidence="10">
    <location>
        <begin position="734"/>
        <end position="755"/>
    </location>
</feature>
<feature type="active site" evidence="6">
    <location>
        <position position="497"/>
    </location>
</feature>
<keyword evidence="5 8" id="KW-1015">Disulfide bond</keyword>
<feature type="compositionally biased region" description="Basic and acidic residues" evidence="10">
    <location>
        <begin position="850"/>
        <end position="867"/>
    </location>
</feature>
<dbReference type="GO" id="GO:0005783">
    <property type="term" value="C:endoplasmic reticulum"/>
    <property type="evidence" value="ECO:0007669"/>
    <property type="project" value="TreeGrafter"/>
</dbReference>
<feature type="region of interest" description="Disordered" evidence="10">
    <location>
        <begin position="696"/>
        <end position="755"/>
    </location>
</feature>
<organism evidence="11 12">
    <name type="scientific">Lipomyces starkeyi NRRL Y-11557</name>
    <dbReference type="NCBI Taxonomy" id="675824"/>
    <lineage>
        <taxon>Eukaryota</taxon>
        <taxon>Fungi</taxon>
        <taxon>Dikarya</taxon>
        <taxon>Ascomycota</taxon>
        <taxon>Saccharomycotina</taxon>
        <taxon>Lipomycetes</taxon>
        <taxon>Lipomycetales</taxon>
        <taxon>Lipomycetaceae</taxon>
        <taxon>Lipomyces</taxon>
    </lineage>
</organism>
<dbReference type="PRINTS" id="PR00747">
    <property type="entry name" value="GLYHDRLASE47"/>
</dbReference>
<dbReference type="EC" id="3.2.1.-" evidence="9"/>
<dbReference type="InterPro" id="IPR001382">
    <property type="entry name" value="Glyco_hydro_47"/>
</dbReference>
<feature type="disulfide bond" evidence="8">
    <location>
        <begin position="569"/>
        <end position="598"/>
    </location>
</feature>
<comment type="pathway">
    <text evidence="2">Protein modification; protein glycosylation.</text>
</comment>
<feature type="compositionally biased region" description="Polar residues" evidence="10">
    <location>
        <begin position="707"/>
        <end position="720"/>
    </location>
</feature>
<feature type="compositionally biased region" description="Basic and acidic residues" evidence="10">
    <location>
        <begin position="936"/>
        <end position="945"/>
    </location>
</feature>
<dbReference type="GO" id="GO:0004571">
    <property type="term" value="F:mannosyl-oligosaccharide 1,2-alpha-mannosidase activity"/>
    <property type="evidence" value="ECO:0007669"/>
    <property type="project" value="InterPro"/>
</dbReference>
<dbReference type="GO" id="GO:0005975">
    <property type="term" value="P:carbohydrate metabolic process"/>
    <property type="evidence" value="ECO:0007669"/>
    <property type="project" value="InterPro"/>
</dbReference>
<reference evidence="11 12" key="1">
    <citation type="journal article" date="2016" name="Proc. Natl. Acad. Sci. U.S.A.">
        <title>Comparative genomics of biotechnologically important yeasts.</title>
        <authorList>
            <person name="Riley R."/>
            <person name="Haridas S."/>
            <person name="Wolfe K.H."/>
            <person name="Lopes M.R."/>
            <person name="Hittinger C.T."/>
            <person name="Goeker M."/>
            <person name="Salamov A.A."/>
            <person name="Wisecaver J.H."/>
            <person name="Long T.M."/>
            <person name="Calvey C.H."/>
            <person name="Aerts A.L."/>
            <person name="Barry K.W."/>
            <person name="Choi C."/>
            <person name="Clum A."/>
            <person name="Coughlan A.Y."/>
            <person name="Deshpande S."/>
            <person name="Douglass A.P."/>
            <person name="Hanson S.J."/>
            <person name="Klenk H.-P."/>
            <person name="LaButti K.M."/>
            <person name="Lapidus A."/>
            <person name="Lindquist E.A."/>
            <person name="Lipzen A.M."/>
            <person name="Meier-Kolthoff J.P."/>
            <person name="Ohm R.A."/>
            <person name="Otillar R.P."/>
            <person name="Pangilinan J.L."/>
            <person name="Peng Y."/>
            <person name="Rokas A."/>
            <person name="Rosa C.A."/>
            <person name="Scheuner C."/>
            <person name="Sibirny A.A."/>
            <person name="Slot J.C."/>
            <person name="Stielow J.B."/>
            <person name="Sun H."/>
            <person name="Kurtzman C.P."/>
            <person name="Blackwell M."/>
            <person name="Grigoriev I.V."/>
            <person name="Jeffries T.W."/>
        </authorList>
    </citation>
    <scope>NUCLEOTIDE SEQUENCE [LARGE SCALE GENOMIC DNA]</scope>
    <source>
        <strain evidence="11 12">NRRL Y-11557</strain>
    </source>
</reference>
<evidence type="ECO:0000313" key="12">
    <source>
        <dbReference type="Proteomes" id="UP000094385"/>
    </source>
</evidence>
<dbReference type="PANTHER" id="PTHR11742">
    <property type="entry name" value="MANNOSYL-OLIGOSACCHARIDE ALPHA-1,2-MANNOSIDASE-RELATED"/>
    <property type="match status" value="1"/>
</dbReference>
<dbReference type="SUPFAM" id="SSF48225">
    <property type="entry name" value="Seven-hairpin glycosidases"/>
    <property type="match status" value="2"/>
</dbReference>
<proteinExistence type="inferred from homology"/>
<dbReference type="Pfam" id="PF01532">
    <property type="entry name" value="Glyco_hydro_47"/>
    <property type="match status" value="2"/>
</dbReference>
<evidence type="ECO:0000256" key="4">
    <source>
        <dbReference type="ARBA" id="ARBA00022801"/>
    </source>
</evidence>
<dbReference type="STRING" id="675824.A0A1E3PXC5"/>
<dbReference type="InterPro" id="IPR050749">
    <property type="entry name" value="Glycosyl_Hydrolase_47"/>
</dbReference>
<feature type="region of interest" description="Disordered" evidence="10">
    <location>
        <begin position="1"/>
        <end position="34"/>
    </location>
</feature>
<evidence type="ECO:0000313" key="11">
    <source>
        <dbReference type="EMBL" id="ODQ70056.1"/>
    </source>
</evidence>
<dbReference type="InterPro" id="IPR036026">
    <property type="entry name" value="Seven-hairpin_glycosidases"/>
</dbReference>
<keyword evidence="7" id="KW-0106">Calcium</keyword>
<evidence type="ECO:0000256" key="9">
    <source>
        <dbReference type="RuleBase" id="RU361193"/>
    </source>
</evidence>
<feature type="compositionally biased region" description="Polar residues" evidence="10">
    <location>
        <begin position="377"/>
        <end position="388"/>
    </location>
</feature>
<evidence type="ECO:0000256" key="7">
    <source>
        <dbReference type="PIRSR" id="PIRSR601382-2"/>
    </source>
</evidence>
<evidence type="ECO:0000256" key="6">
    <source>
        <dbReference type="PIRSR" id="PIRSR601382-1"/>
    </source>
</evidence>
<feature type="binding site" evidence="7">
    <location>
        <position position="1117"/>
    </location>
    <ligand>
        <name>Ca(2+)</name>
        <dbReference type="ChEBI" id="CHEBI:29108"/>
    </ligand>
</feature>
<feature type="active site" evidence="6">
    <location>
        <position position="1030"/>
    </location>
</feature>
<comment type="cofactor">
    <cofactor evidence="1 7">
        <name>Ca(2+)</name>
        <dbReference type="ChEBI" id="CHEBI:29108"/>
    </cofactor>
</comment>
<name>A0A1E3PXC5_LIPST</name>
<evidence type="ECO:0000256" key="2">
    <source>
        <dbReference type="ARBA" id="ARBA00004922"/>
    </source>
</evidence>
<feature type="region of interest" description="Disordered" evidence="10">
    <location>
        <begin position="818"/>
        <end position="998"/>
    </location>
</feature>
<keyword evidence="4 9" id="KW-0378">Hydrolase</keyword>
<feature type="region of interest" description="Disordered" evidence="10">
    <location>
        <begin position="369"/>
        <end position="407"/>
    </location>
</feature>
<evidence type="ECO:0000256" key="8">
    <source>
        <dbReference type="PIRSR" id="PIRSR601382-3"/>
    </source>
</evidence>
<keyword evidence="7" id="KW-0479">Metal-binding</keyword>
<feature type="region of interest" description="Disordered" evidence="10">
    <location>
        <begin position="664"/>
        <end position="683"/>
    </location>
</feature>
<feature type="compositionally biased region" description="Basic and acidic residues" evidence="10">
    <location>
        <begin position="818"/>
        <end position="831"/>
    </location>
</feature>
<dbReference type="GO" id="GO:0016020">
    <property type="term" value="C:membrane"/>
    <property type="evidence" value="ECO:0007669"/>
    <property type="project" value="InterPro"/>
</dbReference>
<keyword evidence="12" id="KW-1185">Reference proteome</keyword>
<dbReference type="AlphaFoldDB" id="A0A1E3PXC5"/>
<evidence type="ECO:0000256" key="10">
    <source>
        <dbReference type="SAM" id="MobiDB-lite"/>
    </source>
</evidence>
<dbReference type="Proteomes" id="UP000094385">
    <property type="component" value="Unassembled WGS sequence"/>
</dbReference>
<evidence type="ECO:0000256" key="3">
    <source>
        <dbReference type="ARBA" id="ARBA00007658"/>
    </source>
</evidence>
<sequence length="1133" mass="123509">MPGRPPAAAPVGGASKLSGVSTSNPGITENSLPEKLVKDINEGLGPAEDTAYRVEYPPVDENSIDDETASTQELENRVIIQSKPLTVSTYEGTYSPDDHRVDSNSITTPDMPFVENIFKKSRITKFPIPRLIPLPDDPPIGFPKIQGVFAAESPEQRKVREERLNAVREAFVHSWNGYKSHAWGHDEIRPVTNGYADPFGGWGASIVDALDSLQIMGLSSELEDAKKFVASIDFTKSNIHNIPVFETVIRYLGGLISAYDLSNGREPVFLSKAVELADLLVGAFDTPNGMPVLFYDPQLAHRDLKLRAGKHVVLAQFASLSLEFTRLAQLTDNQTYYSVIQRVMDQAEASLSSSPIHGLWPLRMDISGCTTEEDENGQSVSGQRSSTPPLRIPKDGSSDSIRPSQQLQNKINDAAAEAVVDEEATPSGQKLVKRQLNLEENKDGQVRSTTLSEVSPPDLNIVIPPAKPDPNCVNLKGLTESIRDHTTRKFSAGALGDSAYEYLVKQHLLLGGTVGQYKTLYETTSASIKSNLLYRPMVKGDPDILFAGNVVIGPHGDITKDYEMTHLSCFLGGMFALGSRALELQDDIKIGTKLADGCYWAYNATRTGIMPENFHVEHCSSDACHWVDPRERQSQTDGQLRNRSLKKRQESNVVIPEEFEIIPEKGSPIAESHVDSASSGETVTQNALLPAPESLAQREAVSEFSDAPQSSEQFTQTEVQASMGAVPNEEPVSEKQTTGYPASGVTHSGPGTTPENSVEIRIEEAEAKTDAPVQVAITPPADTSSQGNTGAPAIQGESVIATDYQRSAAAVRTAEQATERLSQHTTEELERSAANIVSREPQSEPLADLPTRDKMKDAIETTARRTESTTQTQGTVDAPQYQAQSETPAHNDLVEVAAPQRGPGSGVESPDADYKRSQSDSEAPVRAAESRTTNEGTERAVHDRNNGAAEQSAMKSRDQAVAGAEAGTSPSDGAGLKDEADGRKTSVPGAQAKPAQALVEDDTNRWEVGGWYDQPRSFLSQDGRYLLRPEALESIFILYRVTGDKGWQDKGWQMFSAIDKFCRTATAFSAISDVTDNMHNRHMDEMESFWMAETLKYAYLLFSDPSLISLDDYVFNTEAHPFLRPSPVTNAPE</sequence>
<gene>
    <name evidence="11" type="ORF">LIPSTDRAFT_6157</name>
</gene>
<dbReference type="Gene3D" id="1.50.10.10">
    <property type="match status" value="3"/>
</dbReference>
<dbReference type="PANTHER" id="PTHR11742:SF103">
    <property type="entry name" value="ENDOPLASMIC RETICULUM MANNOSIDASE MNL2-RELATED"/>
    <property type="match status" value="1"/>
</dbReference>
<dbReference type="OrthoDB" id="8118055at2759"/>
<evidence type="ECO:0000256" key="5">
    <source>
        <dbReference type="ARBA" id="ARBA00023157"/>
    </source>
</evidence>
<feature type="active site" description="Proton donor" evidence="6">
    <location>
        <position position="246"/>
    </location>
</feature>
<dbReference type="InterPro" id="IPR012341">
    <property type="entry name" value="6hp_glycosidase-like_sf"/>
</dbReference>
<dbReference type="GO" id="GO:0005509">
    <property type="term" value="F:calcium ion binding"/>
    <property type="evidence" value="ECO:0007669"/>
    <property type="project" value="InterPro"/>
</dbReference>
<keyword evidence="9" id="KW-0326">Glycosidase</keyword>
<feature type="active site" description="Proton donor" evidence="6">
    <location>
        <position position="612"/>
    </location>
</feature>
<feature type="compositionally biased region" description="Polar residues" evidence="10">
    <location>
        <begin position="18"/>
        <end position="31"/>
    </location>
</feature>